<evidence type="ECO:0000256" key="2">
    <source>
        <dbReference type="SAM" id="MobiDB-lite"/>
    </source>
</evidence>
<name>A0ABD6AQD1_9EURY</name>
<evidence type="ECO:0000313" key="3">
    <source>
        <dbReference type="EMBL" id="MFD1512100.1"/>
    </source>
</evidence>
<gene>
    <name evidence="3" type="ORF">ACFSBT_02240</name>
</gene>
<keyword evidence="4" id="KW-1185">Reference proteome</keyword>
<dbReference type="Proteomes" id="UP001597187">
    <property type="component" value="Unassembled WGS sequence"/>
</dbReference>
<organism evidence="3 4">
    <name type="scientific">Halomarina rubra</name>
    <dbReference type="NCBI Taxonomy" id="2071873"/>
    <lineage>
        <taxon>Archaea</taxon>
        <taxon>Methanobacteriati</taxon>
        <taxon>Methanobacteriota</taxon>
        <taxon>Stenosarchaea group</taxon>
        <taxon>Halobacteria</taxon>
        <taxon>Halobacteriales</taxon>
        <taxon>Natronomonadaceae</taxon>
        <taxon>Halomarina</taxon>
    </lineage>
</organism>
<dbReference type="InterPro" id="IPR043816">
    <property type="entry name" value="DUF5798"/>
</dbReference>
<protein>
    <submittedName>
        <fullName evidence="3">DUF5798 family protein</fullName>
    </submittedName>
</protein>
<feature type="coiled-coil region" evidence="1">
    <location>
        <begin position="10"/>
        <end position="44"/>
    </location>
</feature>
<comment type="caution">
    <text evidence="3">The sequence shown here is derived from an EMBL/GenBank/DDBJ whole genome shotgun (WGS) entry which is preliminary data.</text>
</comment>
<dbReference type="RefSeq" id="WP_250872086.1">
    <property type="nucleotide sequence ID" value="NZ_JALXFV010000002.1"/>
</dbReference>
<dbReference type="Pfam" id="PF19111">
    <property type="entry name" value="DUF5798"/>
    <property type="match status" value="1"/>
</dbReference>
<feature type="compositionally biased region" description="Acidic residues" evidence="2">
    <location>
        <begin position="71"/>
        <end position="80"/>
    </location>
</feature>
<feature type="compositionally biased region" description="Low complexity" evidence="2">
    <location>
        <begin position="84"/>
        <end position="136"/>
    </location>
</feature>
<reference evidence="3 4" key="1">
    <citation type="journal article" date="2019" name="Int. J. Syst. Evol. Microbiol.">
        <title>The Global Catalogue of Microorganisms (GCM) 10K type strain sequencing project: providing services to taxonomists for standard genome sequencing and annotation.</title>
        <authorList>
            <consortium name="The Broad Institute Genomics Platform"/>
            <consortium name="The Broad Institute Genome Sequencing Center for Infectious Disease"/>
            <person name="Wu L."/>
            <person name="Ma J."/>
        </authorList>
    </citation>
    <scope>NUCLEOTIDE SEQUENCE [LARGE SCALE GENOMIC DNA]</scope>
    <source>
        <strain evidence="3 4">CGMCC 1.12563</strain>
    </source>
</reference>
<proteinExistence type="predicted"/>
<evidence type="ECO:0000313" key="4">
    <source>
        <dbReference type="Proteomes" id="UP001597187"/>
    </source>
</evidence>
<dbReference type="AlphaFoldDB" id="A0ABD6AQD1"/>
<evidence type="ECO:0000256" key="1">
    <source>
        <dbReference type="SAM" id="Coils"/>
    </source>
</evidence>
<accession>A0ABD6AQD1</accession>
<sequence>MGFGGTTQKLQKVASMAEDVYAKLNELRDQINALRETVDRMDRRTAENRALLEALAAEEGVDVDAVLTETAIEEAEDVESTTESAGETSDAADTTGGTTDGAATESAASESSTDTTTADTDGTDGTTGTDDTAPSN</sequence>
<feature type="region of interest" description="Disordered" evidence="2">
    <location>
        <begin position="68"/>
        <end position="136"/>
    </location>
</feature>
<keyword evidence="1" id="KW-0175">Coiled coil</keyword>
<dbReference type="EMBL" id="JBHUDC010000002">
    <property type="protein sequence ID" value="MFD1512100.1"/>
    <property type="molecule type" value="Genomic_DNA"/>
</dbReference>